<protein>
    <submittedName>
        <fullName evidence="1">Uncharacterized protein</fullName>
    </submittedName>
</protein>
<name>A0ABQ8IJ03_9ROSI</name>
<organism evidence="1 2">
    <name type="scientific">Xanthoceras sorbifolium</name>
    <dbReference type="NCBI Taxonomy" id="99658"/>
    <lineage>
        <taxon>Eukaryota</taxon>
        <taxon>Viridiplantae</taxon>
        <taxon>Streptophyta</taxon>
        <taxon>Embryophyta</taxon>
        <taxon>Tracheophyta</taxon>
        <taxon>Spermatophyta</taxon>
        <taxon>Magnoliopsida</taxon>
        <taxon>eudicotyledons</taxon>
        <taxon>Gunneridae</taxon>
        <taxon>Pentapetalae</taxon>
        <taxon>rosids</taxon>
        <taxon>malvids</taxon>
        <taxon>Sapindales</taxon>
        <taxon>Sapindaceae</taxon>
        <taxon>Xanthoceroideae</taxon>
        <taxon>Xanthoceras</taxon>
    </lineage>
</organism>
<comment type="caution">
    <text evidence="1">The sequence shown here is derived from an EMBL/GenBank/DDBJ whole genome shotgun (WGS) entry which is preliminary data.</text>
</comment>
<evidence type="ECO:0000313" key="2">
    <source>
        <dbReference type="Proteomes" id="UP000827721"/>
    </source>
</evidence>
<reference evidence="1 2" key="1">
    <citation type="submission" date="2021-02" db="EMBL/GenBank/DDBJ databases">
        <title>Plant Genome Project.</title>
        <authorList>
            <person name="Zhang R.-G."/>
        </authorList>
    </citation>
    <scope>NUCLEOTIDE SEQUENCE [LARGE SCALE GENOMIC DNA]</scope>
    <source>
        <tissue evidence="1">Leaves</tissue>
    </source>
</reference>
<evidence type="ECO:0000313" key="1">
    <source>
        <dbReference type="EMBL" id="KAH7576473.1"/>
    </source>
</evidence>
<sequence length="81" mass="9165">MRWKNMTVSLQDGFAPYKPMSLVAIRDQKGQPHDNDSCSRVCSNDQRASLSLIYLGLHHQDTPQLKALKNLEAHLSEEEDG</sequence>
<dbReference type="Proteomes" id="UP000827721">
    <property type="component" value="Unassembled WGS sequence"/>
</dbReference>
<accession>A0ABQ8IJ03</accession>
<gene>
    <name evidence="1" type="ORF">JRO89_XS01G0076400</name>
</gene>
<proteinExistence type="predicted"/>
<dbReference type="EMBL" id="JAFEMO010000001">
    <property type="protein sequence ID" value="KAH7576473.1"/>
    <property type="molecule type" value="Genomic_DNA"/>
</dbReference>
<keyword evidence="2" id="KW-1185">Reference proteome</keyword>